<reference evidence="10 11" key="1">
    <citation type="journal article" date="2020" name="ISME J.">
        <title>Uncovering the hidden diversity of litter-decomposition mechanisms in mushroom-forming fungi.</title>
        <authorList>
            <person name="Floudas D."/>
            <person name="Bentzer J."/>
            <person name="Ahren D."/>
            <person name="Johansson T."/>
            <person name="Persson P."/>
            <person name="Tunlid A."/>
        </authorList>
    </citation>
    <scope>NUCLEOTIDE SEQUENCE [LARGE SCALE GENOMIC DNA]</scope>
    <source>
        <strain evidence="10 11">CBS 291.85</strain>
    </source>
</reference>
<evidence type="ECO:0000256" key="4">
    <source>
        <dbReference type="ARBA" id="ARBA00022833"/>
    </source>
</evidence>
<evidence type="ECO:0000256" key="1">
    <source>
        <dbReference type="ARBA" id="ARBA00004123"/>
    </source>
</evidence>
<comment type="subcellular location">
    <subcellularLocation>
        <location evidence="1">Nucleus</location>
    </subcellularLocation>
</comment>
<feature type="region of interest" description="Disordered" evidence="8">
    <location>
        <begin position="87"/>
        <end position="225"/>
    </location>
</feature>
<keyword evidence="11" id="KW-1185">Reference proteome</keyword>
<evidence type="ECO:0000256" key="6">
    <source>
        <dbReference type="PROSITE-ProRule" id="PRU00146"/>
    </source>
</evidence>
<dbReference type="PANTHER" id="PTHR46174:SF1">
    <property type="entry name" value="CXXC-TYPE ZINC FINGER PROTEIN 1"/>
    <property type="match status" value="1"/>
</dbReference>
<evidence type="ECO:0000256" key="8">
    <source>
        <dbReference type="SAM" id="MobiDB-lite"/>
    </source>
</evidence>
<dbReference type="InterPro" id="IPR019787">
    <property type="entry name" value="Znf_PHD-finger"/>
</dbReference>
<dbReference type="PANTHER" id="PTHR46174">
    <property type="entry name" value="CXXC-TYPE ZINC FINGER PROTEIN 1"/>
    <property type="match status" value="1"/>
</dbReference>
<sequence length="562" mass="63360">MSSSRLSIANLLNGPQPSTTDDFLVEQVVLAPHLRKQPQGRYDPVHDLTNVRAKPPSPQPEEVDQWLLEQYDHRMPQVEDADIDRAVSELVDETPTALQPDVEDELLSLVDDQPKPTPPPKKPAPAKKKPKAAPKTKARNAEVPPKPRGKPGPKPKPRDQDGNIIRTITVPPPPVSRKPSNKPSAAPSRAVSNTAASRSRSTSVLPTTGSVGPEPADDSDAIEQEKEEDKDKLYCVCKTKYDEDRSMIACDKCDEWYHTQCVDIPDHQVDLIDQFFCPPCITKNPNADLKTTYKTRCLYGLEHPDPTSPKACHKPARAFSKYCSDECGVDNLHKRIDKIPKGKKDELWQVVKDAEKREGLVKCVKQNNVVEVIHPNKNVKQKEMDRLDRLLEDIRRMREELDRGMDIIIWREKLINAASDRAENIAQCGWDQRLCFSDEDWAEYGEGVLDSYADQAMQVDEGGEWWCPGEQECERHAGWQSLRMKELLKEKERKEDALARLISKEREIRKRIEDILNNNDTGEGGEAEPTPQRPTTNGTGKGKATIFNGDPPKKGKKRKAPS</sequence>
<dbReference type="Gene3D" id="3.30.40.10">
    <property type="entry name" value="Zinc/RING finger domain, C3HC4 (zinc finger)"/>
    <property type="match status" value="1"/>
</dbReference>
<dbReference type="GO" id="GO:0045893">
    <property type="term" value="P:positive regulation of DNA-templated transcription"/>
    <property type="evidence" value="ECO:0007669"/>
    <property type="project" value="TreeGrafter"/>
</dbReference>
<keyword evidence="5" id="KW-0539">Nucleus</keyword>
<dbReference type="AlphaFoldDB" id="A0A8H5LZF8"/>
<accession>A0A8H5LZF8</accession>
<dbReference type="OrthoDB" id="436852at2759"/>
<organism evidence="10 11">
    <name type="scientific">Tetrapyrgos nigripes</name>
    <dbReference type="NCBI Taxonomy" id="182062"/>
    <lineage>
        <taxon>Eukaryota</taxon>
        <taxon>Fungi</taxon>
        <taxon>Dikarya</taxon>
        <taxon>Basidiomycota</taxon>
        <taxon>Agaricomycotina</taxon>
        <taxon>Agaricomycetes</taxon>
        <taxon>Agaricomycetidae</taxon>
        <taxon>Agaricales</taxon>
        <taxon>Marasmiineae</taxon>
        <taxon>Marasmiaceae</taxon>
        <taxon>Tetrapyrgos</taxon>
    </lineage>
</organism>
<protein>
    <recommendedName>
        <fullName evidence="9">PHD-type domain-containing protein</fullName>
    </recommendedName>
</protein>
<dbReference type="InterPro" id="IPR037869">
    <property type="entry name" value="Spp1/CFP1"/>
</dbReference>
<comment type="caution">
    <text evidence="10">The sequence shown here is derived from an EMBL/GenBank/DDBJ whole genome shotgun (WGS) entry which is preliminary data.</text>
</comment>
<evidence type="ECO:0000313" key="10">
    <source>
        <dbReference type="EMBL" id="KAF5375051.1"/>
    </source>
</evidence>
<feature type="compositionally biased region" description="Basic residues" evidence="8">
    <location>
        <begin position="124"/>
        <end position="138"/>
    </location>
</feature>
<dbReference type="PROSITE" id="PS01359">
    <property type="entry name" value="ZF_PHD_1"/>
    <property type="match status" value="1"/>
</dbReference>
<dbReference type="SUPFAM" id="SSF57903">
    <property type="entry name" value="FYVE/PHD zinc finger"/>
    <property type="match status" value="1"/>
</dbReference>
<evidence type="ECO:0000256" key="2">
    <source>
        <dbReference type="ARBA" id="ARBA00022723"/>
    </source>
</evidence>
<name>A0A8H5LZF8_9AGAR</name>
<keyword evidence="3 6" id="KW-0863">Zinc-finger</keyword>
<dbReference type="Pfam" id="PF00628">
    <property type="entry name" value="PHD"/>
    <property type="match status" value="1"/>
</dbReference>
<evidence type="ECO:0000256" key="5">
    <source>
        <dbReference type="ARBA" id="ARBA00023242"/>
    </source>
</evidence>
<dbReference type="InterPro" id="IPR011011">
    <property type="entry name" value="Znf_FYVE_PHD"/>
</dbReference>
<evidence type="ECO:0000259" key="9">
    <source>
        <dbReference type="PROSITE" id="PS50016"/>
    </source>
</evidence>
<evidence type="ECO:0000256" key="7">
    <source>
        <dbReference type="SAM" id="Coils"/>
    </source>
</evidence>
<dbReference type="InterPro" id="IPR013083">
    <property type="entry name" value="Znf_RING/FYVE/PHD"/>
</dbReference>
<evidence type="ECO:0000313" key="11">
    <source>
        <dbReference type="Proteomes" id="UP000559256"/>
    </source>
</evidence>
<feature type="region of interest" description="Disordered" evidence="8">
    <location>
        <begin position="513"/>
        <end position="562"/>
    </location>
</feature>
<feature type="region of interest" description="Disordered" evidence="8">
    <location>
        <begin position="34"/>
        <end position="63"/>
    </location>
</feature>
<dbReference type="EMBL" id="JAACJM010000001">
    <property type="protein sequence ID" value="KAF5375051.1"/>
    <property type="molecule type" value="Genomic_DNA"/>
</dbReference>
<gene>
    <name evidence="10" type="ORF">D9758_000245</name>
</gene>
<feature type="coiled-coil region" evidence="7">
    <location>
        <begin position="377"/>
        <end position="407"/>
    </location>
</feature>
<keyword evidence="7" id="KW-0175">Coiled coil</keyword>
<feature type="domain" description="PHD-type" evidence="9">
    <location>
        <begin position="232"/>
        <end position="283"/>
    </location>
</feature>
<dbReference type="InterPro" id="IPR001965">
    <property type="entry name" value="Znf_PHD"/>
</dbReference>
<dbReference type="InterPro" id="IPR019786">
    <property type="entry name" value="Zinc_finger_PHD-type_CS"/>
</dbReference>
<keyword evidence="2" id="KW-0479">Metal-binding</keyword>
<dbReference type="PROSITE" id="PS50016">
    <property type="entry name" value="ZF_PHD_2"/>
    <property type="match status" value="1"/>
</dbReference>
<keyword evidence="4" id="KW-0862">Zinc</keyword>
<dbReference type="Proteomes" id="UP000559256">
    <property type="component" value="Unassembled WGS sequence"/>
</dbReference>
<proteinExistence type="predicted"/>
<dbReference type="SMART" id="SM00249">
    <property type="entry name" value="PHD"/>
    <property type="match status" value="1"/>
</dbReference>
<feature type="region of interest" description="Disordered" evidence="8">
    <location>
        <begin position="1"/>
        <end position="20"/>
    </location>
</feature>
<dbReference type="GO" id="GO:0048188">
    <property type="term" value="C:Set1C/COMPASS complex"/>
    <property type="evidence" value="ECO:0007669"/>
    <property type="project" value="InterPro"/>
</dbReference>
<feature type="compositionally biased region" description="Low complexity" evidence="8">
    <location>
        <begin position="188"/>
        <end position="204"/>
    </location>
</feature>
<evidence type="ECO:0000256" key="3">
    <source>
        <dbReference type="ARBA" id="ARBA00022771"/>
    </source>
</evidence>
<dbReference type="GO" id="GO:0008270">
    <property type="term" value="F:zinc ion binding"/>
    <property type="evidence" value="ECO:0007669"/>
    <property type="project" value="UniProtKB-KW"/>
</dbReference>